<protein>
    <submittedName>
        <fullName evidence="1">Uncharacterized protein</fullName>
    </submittedName>
</protein>
<sequence length="102" mass="11517">MKKLITILIFQVLLVPLGLNANENFSVEIEALTLVMEQYEKDINLEPETEIELDNKKPSYMALKQDECNATVKVTEKTGLEIVGTESFDVNVCKKEVSKVIN</sequence>
<proteinExistence type="predicted"/>
<dbReference type="KEGG" id="pmm:PMM0726"/>
<dbReference type="STRING" id="59919.PMM0726"/>
<accession>Q7V1X2</accession>
<dbReference type="RefSeq" id="WP_011132360.1">
    <property type="nucleotide sequence ID" value="NC_005072.1"/>
</dbReference>
<dbReference type="HOGENOM" id="CLU_2303463_0_0_3"/>
<dbReference type="Proteomes" id="UP000001026">
    <property type="component" value="Chromosome"/>
</dbReference>
<evidence type="ECO:0000313" key="1">
    <source>
        <dbReference type="EMBL" id="CAE19185.1"/>
    </source>
</evidence>
<gene>
    <name evidence="1" type="ordered locus">PMM0726</name>
</gene>
<name>Q7V1X2_PROMP</name>
<dbReference type="EMBL" id="BX548174">
    <property type="protein sequence ID" value="CAE19185.1"/>
    <property type="molecule type" value="Genomic_DNA"/>
</dbReference>
<dbReference type="AlphaFoldDB" id="Q7V1X2"/>
<dbReference type="OrthoDB" id="540707at2"/>
<evidence type="ECO:0000313" key="2">
    <source>
        <dbReference type="Proteomes" id="UP000001026"/>
    </source>
</evidence>
<reference evidence="1 2" key="1">
    <citation type="journal article" date="2003" name="Nature">
        <title>Genome divergence in two Prochlorococcus ecotypes reflects oceanic niche differentiation.</title>
        <authorList>
            <person name="Rocap G."/>
            <person name="Larimer F.W."/>
            <person name="Lamerdin J.E."/>
            <person name="Malfatti S."/>
            <person name="Chain P."/>
            <person name="Ahlgren N.A."/>
            <person name="Arellano A."/>
            <person name="Coleman M."/>
            <person name="Hauser L."/>
            <person name="Hess W.R."/>
            <person name="Johnson Z.I."/>
            <person name="Land M.L."/>
            <person name="Lindell D."/>
            <person name="Post A.F."/>
            <person name="Regala W."/>
            <person name="Shah M."/>
            <person name="Shaw S.L."/>
            <person name="Steglich C."/>
            <person name="Sullivan M.B."/>
            <person name="Ting C.S."/>
            <person name="Tolonen A."/>
            <person name="Webb E.A."/>
            <person name="Zinser E.R."/>
            <person name="Chisholm S.W."/>
        </authorList>
    </citation>
    <scope>NUCLEOTIDE SEQUENCE [LARGE SCALE GENOMIC DNA]</scope>
    <source>
        <strain evidence="2">CCMP1986 / NIES-2087 / MED4</strain>
    </source>
</reference>
<dbReference type="eggNOG" id="ENOG503249D">
    <property type="taxonomic scope" value="Bacteria"/>
</dbReference>
<organism evidence="1 2">
    <name type="scientific">Prochlorococcus marinus subsp. pastoris (strain CCMP1986 / NIES-2087 / MED4)</name>
    <dbReference type="NCBI Taxonomy" id="59919"/>
    <lineage>
        <taxon>Bacteria</taxon>
        <taxon>Bacillati</taxon>
        <taxon>Cyanobacteriota</taxon>
        <taxon>Cyanophyceae</taxon>
        <taxon>Synechococcales</taxon>
        <taxon>Prochlorococcaceae</taxon>
        <taxon>Prochlorococcus</taxon>
    </lineage>
</organism>